<evidence type="ECO:0000313" key="1">
    <source>
        <dbReference type="EMBL" id="KAG7086008.1"/>
    </source>
</evidence>
<name>A0A9P7RN85_9AGAR</name>
<proteinExistence type="predicted"/>
<keyword evidence="2" id="KW-1185">Reference proteome</keyword>
<dbReference type="KEGG" id="more:E1B28_003531"/>
<organism evidence="1 2">
    <name type="scientific">Marasmius oreades</name>
    <name type="common">fairy-ring Marasmius</name>
    <dbReference type="NCBI Taxonomy" id="181124"/>
    <lineage>
        <taxon>Eukaryota</taxon>
        <taxon>Fungi</taxon>
        <taxon>Dikarya</taxon>
        <taxon>Basidiomycota</taxon>
        <taxon>Agaricomycotina</taxon>
        <taxon>Agaricomycetes</taxon>
        <taxon>Agaricomycetidae</taxon>
        <taxon>Agaricales</taxon>
        <taxon>Marasmiineae</taxon>
        <taxon>Marasmiaceae</taxon>
        <taxon>Marasmius</taxon>
    </lineage>
</organism>
<reference evidence="1" key="1">
    <citation type="journal article" date="2021" name="Genome Biol. Evol.">
        <title>The assembled and annotated genome of the fairy-ring fungus Marasmius oreades.</title>
        <authorList>
            <person name="Hiltunen M."/>
            <person name="Ament-Velasquez S.L."/>
            <person name="Johannesson H."/>
        </authorList>
    </citation>
    <scope>NUCLEOTIDE SEQUENCE</scope>
    <source>
        <strain evidence="1">03SP1</strain>
    </source>
</reference>
<comment type="caution">
    <text evidence="1">The sequence shown here is derived from an EMBL/GenBank/DDBJ whole genome shotgun (WGS) entry which is preliminary data.</text>
</comment>
<protein>
    <submittedName>
        <fullName evidence="1">Uncharacterized protein</fullName>
    </submittedName>
</protein>
<dbReference type="RefSeq" id="XP_043002479.1">
    <property type="nucleotide sequence ID" value="XM_043160522.1"/>
</dbReference>
<evidence type="ECO:0000313" key="2">
    <source>
        <dbReference type="Proteomes" id="UP001049176"/>
    </source>
</evidence>
<dbReference type="AlphaFoldDB" id="A0A9P7RN85"/>
<dbReference type="GeneID" id="66072607"/>
<dbReference type="EMBL" id="CM032191">
    <property type="protein sequence ID" value="KAG7086008.1"/>
    <property type="molecule type" value="Genomic_DNA"/>
</dbReference>
<gene>
    <name evidence="1" type="ORF">E1B28_003531</name>
</gene>
<accession>A0A9P7RN85</accession>
<sequence length="79" mass="9572">MHLKNKYPFVQTPLPFRYWSILGLQQVIAGDTRPRRVLSLLFQLRQQTPTRITMRKYIEDKQDDKMIIHALGTDRRYRI</sequence>
<dbReference type="Proteomes" id="UP001049176">
    <property type="component" value="Chromosome 11"/>
</dbReference>